<feature type="region of interest" description="Disordered" evidence="6">
    <location>
        <begin position="1319"/>
        <end position="1360"/>
    </location>
</feature>
<dbReference type="EC" id="2.7.11.22" evidence="1"/>
<gene>
    <name evidence="8" type="ORF">B0J11DRAFT_273614</name>
</gene>
<feature type="compositionally biased region" description="Pro residues" evidence="6">
    <location>
        <begin position="839"/>
        <end position="850"/>
    </location>
</feature>
<dbReference type="Gene3D" id="1.10.510.10">
    <property type="entry name" value="Transferase(Phosphotransferase) domain 1"/>
    <property type="match status" value="1"/>
</dbReference>
<protein>
    <recommendedName>
        <fullName evidence="1">cyclin-dependent kinase</fullName>
        <ecNumber evidence="1">2.7.11.22</ecNumber>
    </recommendedName>
</protein>
<proteinExistence type="predicted"/>
<feature type="compositionally biased region" description="Basic and acidic residues" evidence="6">
    <location>
        <begin position="733"/>
        <end position="742"/>
    </location>
</feature>
<evidence type="ECO:0000256" key="3">
    <source>
        <dbReference type="ARBA" id="ARBA00022840"/>
    </source>
</evidence>
<dbReference type="Proteomes" id="UP000700596">
    <property type="component" value="Unassembled WGS sequence"/>
</dbReference>
<feature type="region of interest" description="Disordered" evidence="6">
    <location>
        <begin position="602"/>
        <end position="621"/>
    </location>
</feature>
<dbReference type="SMART" id="SM00220">
    <property type="entry name" value="S_TKc"/>
    <property type="match status" value="1"/>
</dbReference>
<dbReference type="PANTHER" id="PTHR24056">
    <property type="entry name" value="CELL DIVISION PROTEIN KINASE"/>
    <property type="match status" value="1"/>
</dbReference>
<feature type="compositionally biased region" description="Low complexity" evidence="6">
    <location>
        <begin position="722"/>
        <end position="732"/>
    </location>
</feature>
<evidence type="ECO:0000313" key="9">
    <source>
        <dbReference type="Proteomes" id="UP000700596"/>
    </source>
</evidence>
<comment type="caution">
    <text evidence="8">The sequence shown here is derived from an EMBL/GenBank/DDBJ whole genome shotgun (WGS) entry which is preliminary data.</text>
</comment>
<feature type="compositionally biased region" description="Polar residues" evidence="6">
    <location>
        <begin position="820"/>
        <end position="834"/>
    </location>
</feature>
<reference evidence="8" key="1">
    <citation type="journal article" date="2021" name="Nat. Commun.">
        <title>Genetic determinants of endophytism in the Arabidopsis root mycobiome.</title>
        <authorList>
            <person name="Mesny F."/>
            <person name="Miyauchi S."/>
            <person name="Thiergart T."/>
            <person name="Pickel B."/>
            <person name="Atanasova L."/>
            <person name="Karlsson M."/>
            <person name="Huettel B."/>
            <person name="Barry K.W."/>
            <person name="Haridas S."/>
            <person name="Chen C."/>
            <person name="Bauer D."/>
            <person name="Andreopoulos W."/>
            <person name="Pangilinan J."/>
            <person name="LaButti K."/>
            <person name="Riley R."/>
            <person name="Lipzen A."/>
            <person name="Clum A."/>
            <person name="Drula E."/>
            <person name="Henrissat B."/>
            <person name="Kohler A."/>
            <person name="Grigoriev I.V."/>
            <person name="Martin F.M."/>
            <person name="Hacquard S."/>
        </authorList>
    </citation>
    <scope>NUCLEOTIDE SEQUENCE</scope>
    <source>
        <strain evidence="8">MPI-CAGE-CH-0243</strain>
    </source>
</reference>
<dbReference type="GO" id="GO:0004693">
    <property type="term" value="F:cyclin-dependent protein serine/threonine kinase activity"/>
    <property type="evidence" value="ECO:0007669"/>
    <property type="project" value="UniProtKB-EC"/>
</dbReference>
<feature type="region of interest" description="Disordered" evidence="6">
    <location>
        <begin position="1269"/>
        <end position="1292"/>
    </location>
</feature>
<dbReference type="SUPFAM" id="SSF56112">
    <property type="entry name" value="Protein kinase-like (PK-like)"/>
    <property type="match status" value="1"/>
</dbReference>
<organism evidence="8 9">
    <name type="scientific">Dendryphion nanum</name>
    <dbReference type="NCBI Taxonomy" id="256645"/>
    <lineage>
        <taxon>Eukaryota</taxon>
        <taxon>Fungi</taxon>
        <taxon>Dikarya</taxon>
        <taxon>Ascomycota</taxon>
        <taxon>Pezizomycotina</taxon>
        <taxon>Dothideomycetes</taxon>
        <taxon>Pleosporomycetidae</taxon>
        <taxon>Pleosporales</taxon>
        <taxon>Torulaceae</taxon>
        <taxon>Dendryphion</taxon>
    </lineage>
</organism>
<evidence type="ECO:0000259" key="7">
    <source>
        <dbReference type="PROSITE" id="PS50011"/>
    </source>
</evidence>
<feature type="compositionally biased region" description="Basic and acidic residues" evidence="6">
    <location>
        <begin position="780"/>
        <end position="798"/>
    </location>
</feature>
<evidence type="ECO:0000256" key="2">
    <source>
        <dbReference type="ARBA" id="ARBA00022741"/>
    </source>
</evidence>
<dbReference type="OrthoDB" id="9992527at2759"/>
<dbReference type="GO" id="GO:0005634">
    <property type="term" value="C:nucleus"/>
    <property type="evidence" value="ECO:0007669"/>
    <property type="project" value="TreeGrafter"/>
</dbReference>
<evidence type="ECO:0000256" key="1">
    <source>
        <dbReference type="ARBA" id="ARBA00012425"/>
    </source>
</evidence>
<dbReference type="GO" id="GO:0005524">
    <property type="term" value="F:ATP binding"/>
    <property type="evidence" value="ECO:0007669"/>
    <property type="project" value="UniProtKB-KW"/>
</dbReference>
<comment type="catalytic activity">
    <reaction evidence="5">
        <text>L-seryl-[protein] + ATP = O-phospho-L-seryl-[protein] + ADP + H(+)</text>
        <dbReference type="Rhea" id="RHEA:17989"/>
        <dbReference type="Rhea" id="RHEA-COMP:9863"/>
        <dbReference type="Rhea" id="RHEA-COMP:11604"/>
        <dbReference type="ChEBI" id="CHEBI:15378"/>
        <dbReference type="ChEBI" id="CHEBI:29999"/>
        <dbReference type="ChEBI" id="CHEBI:30616"/>
        <dbReference type="ChEBI" id="CHEBI:83421"/>
        <dbReference type="ChEBI" id="CHEBI:456216"/>
        <dbReference type="EC" id="2.7.11.22"/>
    </reaction>
</comment>
<evidence type="ECO:0000256" key="6">
    <source>
        <dbReference type="SAM" id="MobiDB-lite"/>
    </source>
</evidence>
<dbReference type="PROSITE" id="PS50011">
    <property type="entry name" value="PROTEIN_KINASE_DOM"/>
    <property type="match status" value="1"/>
</dbReference>
<evidence type="ECO:0000256" key="5">
    <source>
        <dbReference type="ARBA" id="ARBA00048367"/>
    </source>
</evidence>
<feature type="domain" description="Protein kinase" evidence="7">
    <location>
        <begin position="197"/>
        <end position="538"/>
    </location>
</feature>
<dbReference type="EMBL" id="JAGMWT010000005">
    <property type="protein sequence ID" value="KAH7128547.1"/>
    <property type="molecule type" value="Genomic_DNA"/>
</dbReference>
<dbReference type="InterPro" id="IPR050108">
    <property type="entry name" value="CDK"/>
</dbReference>
<evidence type="ECO:0000313" key="8">
    <source>
        <dbReference type="EMBL" id="KAH7128547.1"/>
    </source>
</evidence>
<feature type="compositionally biased region" description="Polar residues" evidence="6">
    <location>
        <begin position="890"/>
        <end position="900"/>
    </location>
</feature>
<dbReference type="InterPro" id="IPR011009">
    <property type="entry name" value="Kinase-like_dom_sf"/>
</dbReference>
<dbReference type="InterPro" id="IPR000719">
    <property type="entry name" value="Prot_kinase_dom"/>
</dbReference>
<accession>A0A9P9E0T9</accession>
<feature type="compositionally biased region" description="Polar residues" evidence="6">
    <location>
        <begin position="799"/>
        <end position="812"/>
    </location>
</feature>
<feature type="compositionally biased region" description="Polar residues" evidence="6">
    <location>
        <begin position="862"/>
        <end position="881"/>
    </location>
</feature>
<feature type="region of interest" description="Disordered" evidence="6">
    <location>
        <begin position="646"/>
        <end position="757"/>
    </location>
</feature>
<keyword evidence="3" id="KW-0067">ATP-binding</keyword>
<sequence>MDNPNSARLGKTSYLDIFQTKLDHEWTFAAKIACYQDCEIAEDCACERPFVDFQEVIRWMKRSDSDDSAQSGEAFPNARRLLIEIHDKMKKHRVFPFPVKHQSILEGRNCCILVFCVLLELGCGELIDIFQDAGVYDSSLKFALPSSLSETLQSNHISHVADLLASFEERKWSYLPLDLRLEMDENFERQNFVIPFCRRRQVNDKGGTASVFHVLIQEKFIEDPDLKNALKKSLLTDPQFGLCYQMALKSYPKSMNKVYEWEKIAFSGLGSHEGSPIVRYLGCYSHHEALAKDDGTTYNLLLEYGQVDLEEYCADLSNVPPVRTMEVIRFWKSLFKVAHAIRNVHNVQIHVSKAKVMNYDGWHADIKPDNILSINGEFKLADFGFAKFSEKRPDERAPMHHIDGGTDTYGAPELARMKSAGTMTPVLQTIDTWSFGCVLSVAATWIVLGFQGIRQYRVLRQLASSNQTPDGKVTDRFHDGFDLLPEIKHWHDFLRNHVRASDFATKLVLDFVEAKMLQTSPNARPDSEMLCVSLDEIMDMAEGLAHKRSHIPTNDSVRQALLIIDESADSYGFEQRPADTISLRSEIQVAFKEGTTASTIHMPVDMSDRGTSKRAGKGARLQKVPLAKTPHRREILEEELKGNPVQLAVKKGPTERALSQAQWGKRTGDELTEAQTHKGGRSHSPTQDNPGSRSTTTREKKQSSTDPNRRRRSSAGHPPSPSSVQPSQPQKPTRTDSTDRVSRPPPSNPTSVPYQLEPKSKMFLGKRVEFDSQVNGSQKPDPRSHTSHLDTKFARKDNIPSSQAVKNGNSLYSGVEQRYHSLTRQSQSPAHSSTIPFPSREPPQPPQPTRPPRHPISPMELPTSSSHTFASGKISSEQFPNPDTDRVANYSHTPQKQTHPSAYVGTPPNMHNSIPKYLTRTEELSRQMRQHEYSQLGNTVDENHGITSLGDAGTHAGSYTDDVSANFQSESASNSHESTYGFHSAYHSKGKARADSQEKEAVNLLSRSPPSIQLSLPPTVYDLDWPICSARETLQRELPTGNLDKLWTKVKGEKKDEYLKNYIFDRDMLIVIDNGTTMATHWPIVEFVAQTIAMKVAGLDEDGIDVKFTVGQYDAHGLAGLAGLGRLKDQLRLARPRPPNNDGERHQTDMSSVLEAIFNSYWTKKHFKATTVIVLTDAVWVPTQPPSLVNEAIVKFATEIQNHPRRFNSRHFTIGFIRFGDEKAEKLKLKHLDDELCDNNGLKDIIDACSWKADVNKLIIGSLHAYQDQRETEDETEEWEDPQSPTSPRPGYDYTQLMDFFENYNSGVTSNMKMAYMPKFNNQVPHPHDRLGRKNSHTSQTSERKKKRDSFLSLLGKRGA</sequence>
<evidence type="ECO:0000256" key="4">
    <source>
        <dbReference type="ARBA" id="ARBA00047811"/>
    </source>
</evidence>
<keyword evidence="2" id="KW-0547">Nucleotide-binding</keyword>
<name>A0A9P9E0T9_9PLEO</name>
<feature type="compositionally biased region" description="Acidic residues" evidence="6">
    <location>
        <begin position="1271"/>
        <end position="1281"/>
    </location>
</feature>
<keyword evidence="9" id="KW-1185">Reference proteome</keyword>
<comment type="catalytic activity">
    <reaction evidence="4">
        <text>L-threonyl-[protein] + ATP = O-phospho-L-threonyl-[protein] + ADP + H(+)</text>
        <dbReference type="Rhea" id="RHEA:46608"/>
        <dbReference type="Rhea" id="RHEA-COMP:11060"/>
        <dbReference type="Rhea" id="RHEA-COMP:11605"/>
        <dbReference type="ChEBI" id="CHEBI:15378"/>
        <dbReference type="ChEBI" id="CHEBI:30013"/>
        <dbReference type="ChEBI" id="CHEBI:30616"/>
        <dbReference type="ChEBI" id="CHEBI:61977"/>
        <dbReference type="ChEBI" id="CHEBI:456216"/>
        <dbReference type="EC" id="2.7.11.22"/>
    </reaction>
</comment>
<feature type="region of interest" description="Disordered" evidence="6">
    <location>
        <begin position="772"/>
        <end position="914"/>
    </location>
</feature>
<feature type="compositionally biased region" description="Polar residues" evidence="6">
    <location>
        <begin position="683"/>
        <end position="695"/>
    </location>
</feature>
<dbReference type="Pfam" id="PF00069">
    <property type="entry name" value="Pkinase"/>
    <property type="match status" value="1"/>
</dbReference>